<dbReference type="PROSITE" id="PS00028">
    <property type="entry name" value="ZINC_FINGER_C2H2_1"/>
    <property type="match status" value="1"/>
</dbReference>
<dbReference type="HOGENOM" id="CLU_1532427_0_0_1"/>
<keyword evidence="5" id="KW-1185">Reference proteome</keyword>
<feature type="compositionally biased region" description="Basic residues" evidence="2">
    <location>
        <begin position="151"/>
        <end position="168"/>
    </location>
</feature>
<accession>A0A010RKB0</accession>
<feature type="domain" description="C2H2-type" evidence="3">
    <location>
        <begin position="135"/>
        <end position="165"/>
    </location>
</feature>
<dbReference type="OrthoDB" id="4846586at2759"/>
<dbReference type="AlphaFoldDB" id="A0A010RKB0"/>
<dbReference type="eggNOG" id="ENOG502RKUW">
    <property type="taxonomic scope" value="Eukaryota"/>
</dbReference>
<feature type="region of interest" description="Disordered" evidence="2">
    <location>
        <begin position="147"/>
        <end position="168"/>
    </location>
</feature>
<proteinExistence type="predicted"/>
<dbReference type="EMBL" id="JARH01000415">
    <property type="protein sequence ID" value="EXF80846.1"/>
    <property type="molecule type" value="Genomic_DNA"/>
</dbReference>
<evidence type="ECO:0000259" key="3">
    <source>
        <dbReference type="PROSITE" id="PS50157"/>
    </source>
</evidence>
<keyword evidence="1" id="KW-0479">Metal-binding</keyword>
<sequence length="168" mass="17954">MAPSLEQRVIEALEKCSTVTDTPFDDVLRVALKVTQKMLEQADPPETAAPVGSAAPSVPLVAQIAPPAANPPSEPAPAHTVASPVVPVNTTTPAARRVLRTALPLAMASARKRAARESVSPTPTVGDENDDRDEFVCEFAGCDRSYEHKGSRTRHYKVNHGGQRPRSK</sequence>
<feature type="region of interest" description="Disordered" evidence="2">
    <location>
        <begin position="64"/>
        <end position="87"/>
    </location>
</feature>
<dbReference type="KEGG" id="cfj:CFIO01_01217"/>
<reference evidence="4 5" key="1">
    <citation type="submission" date="2014-02" db="EMBL/GenBank/DDBJ databases">
        <title>The genome sequence of Colletotrichum fioriniae PJ7.</title>
        <authorList>
            <person name="Baroncelli R."/>
            <person name="Thon M.R."/>
        </authorList>
    </citation>
    <scope>NUCLEOTIDE SEQUENCE [LARGE SCALE GENOMIC DNA]</scope>
    <source>
        <strain evidence="4 5">PJ7</strain>
    </source>
</reference>
<evidence type="ECO:0000313" key="5">
    <source>
        <dbReference type="Proteomes" id="UP000020467"/>
    </source>
</evidence>
<organism evidence="4 5">
    <name type="scientific">Colletotrichum fioriniae PJ7</name>
    <dbReference type="NCBI Taxonomy" id="1445577"/>
    <lineage>
        <taxon>Eukaryota</taxon>
        <taxon>Fungi</taxon>
        <taxon>Dikarya</taxon>
        <taxon>Ascomycota</taxon>
        <taxon>Pezizomycotina</taxon>
        <taxon>Sordariomycetes</taxon>
        <taxon>Hypocreomycetidae</taxon>
        <taxon>Glomerellales</taxon>
        <taxon>Glomerellaceae</taxon>
        <taxon>Colletotrichum</taxon>
        <taxon>Colletotrichum acutatum species complex</taxon>
    </lineage>
</organism>
<comment type="caution">
    <text evidence="4">The sequence shown here is derived from an EMBL/GenBank/DDBJ whole genome shotgun (WGS) entry which is preliminary data.</text>
</comment>
<keyword evidence="1" id="KW-0862">Zinc</keyword>
<dbReference type="GO" id="GO:0008270">
    <property type="term" value="F:zinc ion binding"/>
    <property type="evidence" value="ECO:0007669"/>
    <property type="project" value="UniProtKB-KW"/>
</dbReference>
<dbReference type="Gene3D" id="3.30.160.60">
    <property type="entry name" value="Classic Zinc Finger"/>
    <property type="match status" value="1"/>
</dbReference>
<name>A0A010RKB0_9PEZI</name>
<evidence type="ECO:0000256" key="1">
    <source>
        <dbReference type="PROSITE-ProRule" id="PRU00042"/>
    </source>
</evidence>
<dbReference type="Proteomes" id="UP000020467">
    <property type="component" value="Unassembled WGS sequence"/>
</dbReference>
<dbReference type="InterPro" id="IPR013087">
    <property type="entry name" value="Znf_C2H2_type"/>
</dbReference>
<protein>
    <recommendedName>
        <fullName evidence="3">C2H2-type domain-containing protein</fullName>
    </recommendedName>
</protein>
<evidence type="ECO:0000313" key="4">
    <source>
        <dbReference type="EMBL" id="EXF80846.1"/>
    </source>
</evidence>
<gene>
    <name evidence="4" type="ORF">CFIO01_01217</name>
</gene>
<evidence type="ECO:0000256" key="2">
    <source>
        <dbReference type="SAM" id="MobiDB-lite"/>
    </source>
</evidence>
<feature type="region of interest" description="Disordered" evidence="2">
    <location>
        <begin position="110"/>
        <end position="131"/>
    </location>
</feature>
<dbReference type="PROSITE" id="PS50157">
    <property type="entry name" value="ZINC_FINGER_C2H2_2"/>
    <property type="match status" value="1"/>
</dbReference>
<keyword evidence="1" id="KW-0863">Zinc-finger</keyword>